<dbReference type="Gene3D" id="1.10.8.10">
    <property type="entry name" value="DNA helicase RuvA subunit, C-terminal domain"/>
    <property type="match status" value="1"/>
</dbReference>
<keyword evidence="3 5" id="KW-0949">S-adenosyl-L-methionine</keyword>
<accession>A0A9E9NTX0</accession>
<feature type="domain" description="Release factor glutamine methyltransferase N-terminal" evidence="7">
    <location>
        <begin position="26"/>
        <end position="81"/>
    </location>
</feature>
<organism evidence="8">
    <name type="scientific">Oxalobacter aliiformigenes</name>
    <dbReference type="NCBI Taxonomy" id="2946593"/>
    <lineage>
        <taxon>Bacteria</taxon>
        <taxon>Pseudomonadati</taxon>
        <taxon>Pseudomonadota</taxon>
        <taxon>Betaproteobacteria</taxon>
        <taxon>Burkholderiales</taxon>
        <taxon>Oxalobacteraceae</taxon>
        <taxon>Oxalobacter</taxon>
    </lineage>
</organism>
<feature type="binding site" evidence="5">
    <location>
        <position position="193"/>
    </location>
    <ligand>
        <name>S-adenosyl-L-methionine</name>
        <dbReference type="ChEBI" id="CHEBI:59789"/>
    </ligand>
</feature>
<dbReference type="EMBL" id="CP098251">
    <property type="protein sequence ID" value="WAV92218.1"/>
    <property type="molecule type" value="Genomic_DNA"/>
</dbReference>
<feature type="domain" description="Methyltransferase small" evidence="6">
    <location>
        <begin position="106"/>
        <end position="199"/>
    </location>
</feature>
<name>A0A9E9NTX0_9BURK</name>
<comment type="similarity">
    <text evidence="5">Belongs to the protein N5-glutamine methyltransferase family. PrmC subfamily.</text>
</comment>
<dbReference type="InterPro" id="IPR002052">
    <property type="entry name" value="DNA_methylase_N6_adenine_CS"/>
</dbReference>
<dbReference type="AlphaFoldDB" id="A0A9E9NTX0"/>
<dbReference type="PROSITE" id="PS00092">
    <property type="entry name" value="N6_MTASE"/>
    <property type="match status" value="1"/>
</dbReference>
<dbReference type="Gene3D" id="3.40.50.150">
    <property type="entry name" value="Vaccinia Virus protein VP39"/>
    <property type="match status" value="1"/>
</dbReference>
<dbReference type="RefSeq" id="WP_269316434.1">
    <property type="nucleotide sequence ID" value="NZ_CP098251.1"/>
</dbReference>
<dbReference type="Pfam" id="PF05175">
    <property type="entry name" value="MTS"/>
    <property type="match status" value="1"/>
</dbReference>
<dbReference type="InterPro" id="IPR004556">
    <property type="entry name" value="HemK-like"/>
</dbReference>
<dbReference type="NCBIfam" id="TIGR00536">
    <property type="entry name" value="hemK_fam"/>
    <property type="match status" value="1"/>
</dbReference>
<dbReference type="InterPro" id="IPR050320">
    <property type="entry name" value="N5-glutamine_MTase"/>
</dbReference>
<dbReference type="GO" id="GO:0032259">
    <property type="term" value="P:methylation"/>
    <property type="evidence" value="ECO:0007669"/>
    <property type="project" value="UniProtKB-KW"/>
</dbReference>
<evidence type="ECO:0000259" key="6">
    <source>
        <dbReference type="Pfam" id="PF05175"/>
    </source>
</evidence>
<keyword evidence="1 5" id="KW-0489">Methyltransferase</keyword>
<evidence type="ECO:0000259" key="7">
    <source>
        <dbReference type="Pfam" id="PF17827"/>
    </source>
</evidence>
<dbReference type="InterPro" id="IPR029063">
    <property type="entry name" value="SAM-dependent_MTases_sf"/>
</dbReference>
<dbReference type="FunFam" id="3.40.50.150:FF:000053">
    <property type="entry name" value="Release factor glutamine methyltransferase"/>
    <property type="match status" value="1"/>
</dbReference>
<comment type="function">
    <text evidence="5">Methylates the class 1 translation termination release factors RF1/PrfA and RF2/PrfB on the glutamine residue of the universally conserved GGQ motif.</text>
</comment>
<dbReference type="Pfam" id="PF17827">
    <property type="entry name" value="PrmC_N"/>
    <property type="match status" value="1"/>
</dbReference>
<dbReference type="InterPro" id="IPR019874">
    <property type="entry name" value="RF_methyltr_PrmC"/>
</dbReference>
<dbReference type="InterPro" id="IPR040758">
    <property type="entry name" value="PrmC_N"/>
</dbReference>
<dbReference type="GO" id="GO:0003676">
    <property type="term" value="F:nucleic acid binding"/>
    <property type="evidence" value="ECO:0007669"/>
    <property type="project" value="InterPro"/>
</dbReference>
<dbReference type="NCBIfam" id="TIGR03534">
    <property type="entry name" value="RF_mod_PrmC"/>
    <property type="match status" value="1"/>
</dbReference>
<comment type="catalytic activity">
    <reaction evidence="4 5">
        <text>L-glutaminyl-[peptide chain release factor] + S-adenosyl-L-methionine = N(5)-methyl-L-glutaminyl-[peptide chain release factor] + S-adenosyl-L-homocysteine + H(+)</text>
        <dbReference type="Rhea" id="RHEA:42896"/>
        <dbReference type="Rhea" id="RHEA-COMP:10271"/>
        <dbReference type="Rhea" id="RHEA-COMP:10272"/>
        <dbReference type="ChEBI" id="CHEBI:15378"/>
        <dbReference type="ChEBI" id="CHEBI:30011"/>
        <dbReference type="ChEBI" id="CHEBI:57856"/>
        <dbReference type="ChEBI" id="CHEBI:59789"/>
        <dbReference type="ChEBI" id="CHEBI:61891"/>
        <dbReference type="EC" id="2.1.1.297"/>
    </reaction>
</comment>
<keyword evidence="2 5" id="KW-0808">Transferase</keyword>
<dbReference type="GO" id="GO:0102559">
    <property type="term" value="F:peptide chain release factor N(5)-glutamine methyltransferase activity"/>
    <property type="evidence" value="ECO:0007669"/>
    <property type="project" value="UniProtKB-EC"/>
</dbReference>
<dbReference type="InterPro" id="IPR007848">
    <property type="entry name" value="Small_mtfrase_dom"/>
</dbReference>
<dbReference type="CDD" id="cd02440">
    <property type="entry name" value="AdoMet_MTases"/>
    <property type="match status" value="1"/>
</dbReference>
<reference evidence="8" key="1">
    <citation type="journal article" date="2022" name="Front. Microbiol.">
        <title>New perspectives on an old grouping: The genomic and phenotypic variability of Oxalobacter formigenes and the implications for calcium oxalate stone prevention.</title>
        <authorList>
            <person name="Chmiel J.A."/>
            <person name="Carr C."/>
            <person name="Stuivenberg G.A."/>
            <person name="Venema R."/>
            <person name="Chanyi R.M."/>
            <person name="Al K.F."/>
            <person name="Giguere D."/>
            <person name="Say H."/>
            <person name="Akouris P.P."/>
            <person name="Dominguez Romero S.A."/>
            <person name="Kwong A."/>
            <person name="Tai V."/>
            <person name="Koval S.F."/>
            <person name="Razvi H."/>
            <person name="Bjazevic J."/>
            <person name="Burton J.P."/>
        </authorList>
    </citation>
    <scope>NUCLEOTIDE SEQUENCE</scope>
    <source>
        <strain evidence="8">OxK</strain>
    </source>
</reference>
<evidence type="ECO:0000256" key="2">
    <source>
        <dbReference type="ARBA" id="ARBA00022679"/>
    </source>
</evidence>
<evidence type="ECO:0000313" key="8">
    <source>
        <dbReference type="EMBL" id="WAV92218.1"/>
    </source>
</evidence>
<feature type="binding site" evidence="5">
    <location>
        <position position="177"/>
    </location>
    <ligand>
        <name>S-adenosyl-L-methionine</name>
        <dbReference type="ChEBI" id="CHEBI:59789"/>
    </ligand>
</feature>
<dbReference type="SUPFAM" id="SSF53335">
    <property type="entry name" value="S-adenosyl-L-methionine-dependent methyltransferases"/>
    <property type="match status" value="1"/>
</dbReference>
<evidence type="ECO:0000256" key="3">
    <source>
        <dbReference type="ARBA" id="ARBA00022691"/>
    </source>
</evidence>
<gene>
    <name evidence="5 8" type="primary">prmC</name>
    <name evidence="8" type="ORF">NB646_07795</name>
</gene>
<dbReference type="PANTHER" id="PTHR18895">
    <property type="entry name" value="HEMK METHYLTRANSFERASE"/>
    <property type="match status" value="1"/>
</dbReference>
<evidence type="ECO:0000256" key="5">
    <source>
        <dbReference type="HAMAP-Rule" id="MF_02126"/>
    </source>
</evidence>
<protein>
    <recommendedName>
        <fullName evidence="5">Release factor glutamine methyltransferase</fullName>
        <shortName evidence="5">RF MTase</shortName>
        <ecNumber evidence="5">2.1.1.297</ecNumber>
    </recommendedName>
    <alternativeName>
        <fullName evidence="5">N5-glutamine methyltransferase PrmC</fullName>
    </alternativeName>
    <alternativeName>
        <fullName evidence="5">Protein-(glutamine-N5) MTase PrmC</fullName>
    </alternativeName>
    <alternativeName>
        <fullName evidence="5">Protein-glutamine N-methyltransferase PrmC</fullName>
    </alternativeName>
</protein>
<feature type="binding site" evidence="5">
    <location>
        <begin position="193"/>
        <end position="196"/>
    </location>
    <ligand>
        <name>substrate</name>
    </ligand>
</feature>
<dbReference type="HAMAP" id="MF_02126">
    <property type="entry name" value="RF_methyltr_PrmC"/>
    <property type="match status" value="1"/>
</dbReference>
<dbReference type="EC" id="2.1.1.297" evidence="5"/>
<feature type="binding site" evidence="5">
    <location>
        <begin position="124"/>
        <end position="128"/>
    </location>
    <ligand>
        <name>S-adenosyl-L-methionine</name>
        <dbReference type="ChEBI" id="CHEBI:59789"/>
    </ligand>
</feature>
<proteinExistence type="inferred from homology"/>
<sequence length="287" mass="31409">MSGSNENGKPVVRAGMTVQSLFSSVRMDPLELRVLLEHAIGFTRVKLITHSDHELTEEQARAVSGVLSRRLAGEPVAYIVGFREFYGLPFTVTPDVLIPRPETELLVDLALERLPDRGRLADLGTGSGAIAVSVAAIRPDAEIWATDVSEKALGIARKNAVSNLGEKRSVRFLQGSWFDALEPGSRFDLIVSNPPYIHSEDGHLQQGDLRFEPLSALTDYADGLSALDILIDQAPVWLKKRGWLLMEHGYDQSGAVRKKLAAKGYSQVQSWKDLAGIERVSGGQLPD</sequence>
<feature type="binding site" evidence="5">
    <location>
        <position position="147"/>
    </location>
    <ligand>
        <name>S-adenosyl-L-methionine</name>
        <dbReference type="ChEBI" id="CHEBI:59789"/>
    </ligand>
</feature>
<dbReference type="Proteomes" id="UP001164819">
    <property type="component" value="Chromosome"/>
</dbReference>
<evidence type="ECO:0000256" key="1">
    <source>
        <dbReference type="ARBA" id="ARBA00022603"/>
    </source>
</evidence>
<evidence type="ECO:0000256" key="4">
    <source>
        <dbReference type="ARBA" id="ARBA00048391"/>
    </source>
</evidence>
<dbReference type="PANTHER" id="PTHR18895:SF74">
    <property type="entry name" value="MTRF1L RELEASE FACTOR GLUTAMINE METHYLTRANSFERASE"/>
    <property type="match status" value="1"/>
</dbReference>